<protein>
    <submittedName>
        <fullName evidence="1">Uncharacterized protein</fullName>
    </submittedName>
</protein>
<sequence length="320" mass="35332">MVPLRGGANTCSNNIHLDHKLMAQELADTFSAVQEGGFHSRNRDLVVDSNRVKQAPHLSSKMCNPSHAFAPKLCRNITKRMDSLPSPTSTPKPFLLQRRPSSTTALIAPYAGPAPAFKDGSPLKSCFRTFSCSHSTDTASLESVETSPVGKHCKVTFTHVTVREYCLECGDNPSVTAGPPLSLGWEYNKKGTIDIDSFEADKLCKIRGECRRLSAEERENLLVNVGGHSHRRVLSSQYDAHLAHQKRWETIDNLGGLGKARHIGPRERVAILKESAARKFERAYKGTSTAKEQRKLWESAQLSGQAITEDSTQFISRSSM</sequence>
<dbReference type="EMBL" id="JABMIG020000011">
    <property type="protein sequence ID" value="KAL3803807.1"/>
    <property type="molecule type" value="Genomic_DNA"/>
</dbReference>
<reference evidence="1 2" key="1">
    <citation type="journal article" date="2020" name="G3 (Bethesda)">
        <title>Improved Reference Genome for Cyclotella cryptica CCMP332, a Model for Cell Wall Morphogenesis, Salinity Adaptation, and Lipid Production in Diatoms (Bacillariophyta).</title>
        <authorList>
            <person name="Roberts W.R."/>
            <person name="Downey K.M."/>
            <person name="Ruck E.C."/>
            <person name="Traller J.C."/>
            <person name="Alverson A.J."/>
        </authorList>
    </citation>
    <scope>NUCLEOTIDE SEQUENCE [LARGE SCALE GENOMIC DNA]</scope>
    <source>
        <strain evidence="1 2">CCMP332</strain>
    </source>
</reference>
<gene>
    <name evidence="1" type="ORF">HJC23_003969</name>
</gene>
<dbReference type="Proteomes" id="UP001516023">
    <property type="component" value="Unassembled WGS sequence"/>
</dbReference>
<organism evidence="1 2">
    <name type="scientific">Cyclotella cryptica</name>
    <dbReference type="NCBI Taxonomy" id="29204"/>
    <lineage>
        <taxon>Eukaryota</taxon>
        <taxon>Sar</taxon>
        <taxon>Stramenopiles</taxon>
        <taxon>Ochrophyta</taxon>
        <taxon>Bacillariophyta</taxon>
        <taxon>Coscinodiscophyceae</taxon>
        <taxon>Thalassiosirophycidae</taxon>
        <taxon>Stephanodiscales</taxon>
        <taxon>Stephanodiscaceae</taxon>
        <taxon>Cyclotella</taxon>
    </lineage>
</organism>
<dbReference type="AlphaFoldDB" id="A0ABD3QU34"/>
<proteinExistence type="predicted"/>
<keyword evidence="2" id="KW-1185">Reference proteome</keyword>
<accession>A0ABD3QU34</accession>
<evidence type="ECO:0000313" key="2">
    <source>
        <dbReference type="Proteomes" id="UP001516023"/>
    </source>
</evidence>
<name>A0ABD3QU34_9STRA</name>
<comment type="caution">
    <text evidence="1">The sequence shown here is derived from an EMBL/GenBank/DDBJ whole genome shotgun (WGS) entry which is preliminary data.</text>
</comment>
<evidence type="ECO:0000313" key="1">
    <source>
        <dbReference type="EMBL" id="KAL3803807.1"/>
    </source>
</evidence>